<dbReference type="Proteomes" id="UP000243342">
    <property type="component" value="Unassembled WGS sequence"/>
</dbReference>
<organism evidence="2 3">
    <name type="scientific">Mangrovactinospora gilvigrisea</name>
    <dbReference type="NCBI Taxonomy" id="1428644"/>
    <lineage>
        <taxon>Bacteria</taxon>
        <taxon>Bacillati</taxon>
        <taxon>Actinomycetota</taxon>
        <taxon>Actinomycetes</taxon>
        <taxon>Kitasatosporales</taxon>
        <taxon>Streptomycetaceae</taxon>
        <taxon>Mangrovactinospora</taxon>
    </lineage>
</organism>
<dbReference type="RefSeq" id="WP_071658712.1">
    <property type="nucleotide sequence ID" value="NZ_MLCF01000162.1"/>
</dbReference>
<accession>A0A1J7C1A9</accession>
<dbReference type="AlphaFoldDB" id="A0A1J7C1A9"/>
<evidence type="ECO:0000313" key="3">
    <source>
        <dbReference type="Proteomes" id="UP000243342"/>
    </source>
</evidence>
<dbReference type="EMBL" id="MLCF01000162">
    <property type="protein sequence ID" value="OIV35356.1"/>
    <property type="molecule type" value="Genomic_DNA"/>
</dbReference>
<evidence type="ECO:0000313" key="2">
    <source>
        <dbReference type="EMBL" id="OIV35356.1"/>
    </source>
</evidence>
<comment type="caution">
    <text evidence="2">The sequence shown here is derived from an EMBL/GenBank/DDBJ whole genome shotgun (WGS) entry which is preliminary data.</text>
</comment>
<evidence type="ECO:0000256" key="1">
    <source>
        <dbReference type="SAM" id="SignalP"/>
    </source>
</evidence>
<sequence>MRRIAIVLAAAGALTLAGASAASADVSGSASLHHRHHASMNLGGPYGITFHEADHNQADYSLSVDNDD</sequence>
<feature type="chain" id="PRO_5039405196" evidence="1">
    <location>
        <begin position="25"/>
        <end position="68"/>
    </location>
</feature>
<reference evidence="2 3" key="1">
    <citation type="submission" date="2016-10" db="EMBL/GenBank/DDBJ databases">
        <title>Genome sequence of Streptomyces gilvigriseus MUSC 26.</title>
        <authorList>
            <person name="Lee L.-H."/>
            <person name="Ser H.-L."/>
        </authorList>
    </citation>
    <scope>NUCLEOTIDE SEQUENCE [LARGE SCALE GENOMIC DNA]</scope>
    <source>
        <strain evidence="2 3">MUSC 26</strain>
    </source>
</reference>
<name>A0A1J7C1A9_9ACTN</name>
<keyword evidence="3" id="KW-1185">Reference proteome</keyword>
<feature type="signal peptide" evidence="1">
    <location>
        <begin position="1"/>
        <end position="24"/>
    </location>
</feature>
<keyword evidence="1" id="KW-0732">Signal</keyword>
<proteinExistence type="predicted"/>
<protein>
    <submittedName>
        <fullName evidence="2">Uncharacterized protein</fullName>
    </submittedName>
</protein>
<gene>
    <name evidence="2" type="ORF">BIV57_22175</name>
</gene>